<name>A0A382LXA7_9ZZZZ</name>
<dbReference type="EMBL" id="UINC01089904">
    <property type="protein sequence ID" value="SVC41379.1"/>
    <property type="molecule type" value="Genomic_DNA"/>
</dbReference>
<evidence type="ECO:0008006" key="2">
    <source>
        <dbReference type="Google" id="ProtNLM"/>
    </source>
</evidence>
<gene>
    <name evidence="1" type="ORF">METZ01_LOCUS294233</name>
</gene>
<sequence>MTTKEQSVSLTDLQALRVYAKMVNTMNTEHLAPLLADDFIYESQMVFKPIKSKIEFLDFMNSKLETIANCRSTVFAEMGTIEAYFKQQPCIILAQDEKNNLIGTALAKVEGNKLKRIDLCIFPPPETAERSGEYPK</sequence>
<proteinExistence type="predicted"/>
<accession>A0A382LXA7</accession>
<organism evidence="1">
    <name type="scientific">marine metagenome</name>
    <dbReference type="NCBI Taxonomy" id="408172"/>
    <lineage>
        <taxon>unclassified sequences</taxon>
        <taxon>metagenomes</taxon>
        <taxon>ecological metagenomes</taxon>
    </lineage>
</organism>
<reference evidence="1" key="1">
    <citation type="submission" date="2018-05" db="EMBL/GenBank/DDBJ databases">
        <authorList>
            <person name="Lanie J.A."/>
            <person name="Ng W.-L."/>
            <person name="Kazmierczak K.M."/>
            <person name="Andrzejewski T.M."/>
            <person name="Davidsen T.M."/>
            <person name="Wayne K.J."/>
            <person name="Tettelin H."/>
            <person name="Glass J.I."/>
            <person name="Rusch D."/>
            <person name="Podicherti R."/>
            <person name="Tsui H.-C.T."/>
            <person name="Winkler M.E."/>
        </authorList>
    </citation>
    <scope>NUCLEOTIDE SEQUENCE</scope>
</reference>
<dbReference type="Gene3D" id="3.10.450.50">
    <property type="match status" value="1"/>
</dbReference>
<evidence type="ECO:0000313" key="1">
    <source>
        <dbReference type="EMBL" id="SVC41379.1"/>
    </source>
</evidence>
<protein>
    <recommendedName>
        <fullName evidence="2">SnoaL-like domain-containing protein</fullName>
    </recommendedName>
</protein>
<dbReference type="AlphaFoldDB" id="A0A382LXA7"/>